<reference evidence="4" key="1">
    <citation type="submission" date="2021-02" db="EMBL/GenBank/DDBJ databases">
        <authorList>
            <person name="Dougan E. K."/>
            <person name="Rhodes N."/>
            <person name="Thang M."/>
            <person name="Chan C."/>
        </authorList>
    </citation>
    <scope>NUCLEOTIDE SEQUENCE</scope>
</reference>
<dbReference type="AlphaFoldDB" id="A0A812NAG0"/>
<proteinExistence type="predicted"/>
<dbReference type="PANTHER" id="PTHR45725:SF1">
    <property type="entry name" value="DISHEVELLED ASSOCIATED ACTIVATOR OF MORPHOGENESIS, ISOFORM D"/>
    <property type="match status" value="1"/>
</dbReference>
<dbReference type="OrthoDB" id="422426at2759"/>
<feature type="coiled-coil region" evidence="1">
    <location>
        <begin position="95"/>
        <end position="139"/>
    </location>
</feature>
<feature type="region of interest" description="Disordered" evidence="2">
    <location>
        <begin position="143"/>
        <end position="186"/>
    </location>
</feature>
<dbReference type="PROSITE" id="PS51444">
    <property type="entry name" value="FH2"/>
    <property type="match status" value="1"/>
</dbReference>
<evidence type="ECO:0000259" key="3">
    <source>
        <dbReference type="PROSITE" id="PS51444"/>
    </source>
</evidence>
<dbReference type="InterPro" id="IPR042201">
    <property type="entry name" value="FH2_Formin_sf"/>
</dbReference>
<name>A0A812NAG0_SYMPI</name>
<sequence>MGSAEVPEASDRLKYLVARASQLQQDIEYQKRLAPLDLEEQNSFLLRQEQRRWQDALKTAEWEPAQSEEKQTVLKEFVVCNRLQKIMTEVTTLINQHAEGEARLIRAELAELQRAEGQAANQLQEVEQLQEAKQKLLSHTETGLQIAEPEKAEPNTVAPKAKGAKGAKGKGGGKGKGPPLPSIMPKAKPKAKCQAENKKKNNLVTLYWRALPANAEKMNAGSSALLKQCAEMLAAASGSPEITYPDQEQQLGAVYEQPEAPESEDLPDSMIEIYFQRREAAVQLDSGKSDKISILDEKQRRMLGILMSKYRMKNRDESDRQIVAIMKQSVLSCNYEVLREEGLCMLRKVIRDQAVTGNKIRDFVQTNGEAALKKLRDPWLHRLIHEVLKVPQVEERLECMLFQLAFEDGFAKCVADLEVLCKALQVLSAKKMELRQFFSMAHRFGTILNSNCLAPQAPHGFSLSSLDKLVQTKSTASPKHNMLHFILAMMPPGTASELFSDEDLKQLAKAKVMKSFTVYQDCTELTQGFQAIREICETGKYQNALTGEKVKMERRRMTKVSRDEVLDEEPIDANDTFHTAMKAFVEKYDRKVSDVEKGCYCSFIMYKEQALFLGDLSVCWPPPKEDQDEKVDLLAVMHKLAVQVRKHAADVEQDGLRDSLAATRGGG</sequence>
<dbReference type="Pfam" id="PF02181">
    <property type="entry name" value="FH2"/>
    <property type="match status" value="1"/>
</dbReference>
<gene>
    <name evidence="4" type="primary">Fmn1</name>
    <name evidence="4" type="ORF">SPIL2461_LOCUS6688</name>
</gene>
<dbReference type="SUPFAM" id="SSF101447">
    <property type="entry name" value="Formin homology 2 domain (FH2 domain)"/>
    <property type="match status" value="1"/>
</dbReference>
<keyword evidence="1" id="KW-0175">Coiled coil</keyword>
<evidence type="ECO:0000256" key="2">
    <source>
        <dbReference type="SAM" id="MobiDB-lite"/>
    </source>
</evidence>
<dbReference type="InterPro" id="IPR051425">
    <property type="entry name" value="Formin_Homology"/>
</dbReference>
<dbReference type="EMBL" id="CAJNIZ010010224">
    <property type="protein sequence ID" value="CAE7296791.1"/>
    <property type="molecule type" value="Genomic_DNA"/>
</dbReference>
<comment type="caution">
    <text evidence="4">The sequence shown here is derived from an EMBL/GenBank/DDBJ whole genome shotgun (WGS) entry which is preliminary data.</text>
</comment>
<dbReference type="SMART" id="SM00498">
    <property type="entry name" value="FH2"/>
    <property type="match status" value="1"/>
</dbReference>
<dbReference type="PANTHER" id="PTHR45725">
    <property type="entry name" value="FORMIN HOMOLOGY 2 FAMILY MEMBER"/>
    <property type="match status" value="1"/>
</dbReference>
<dbReference type="Proteomes" id="UP000649617">
    <property type="component" value="Unassembled WGS sequence"/>
</dbReference>
<dbReference type="InterPro" id="IPR015425">
    <property type="entry name" value="FH2_Formin"/>
</dbReference>
<accession>A0A812NAG0</accession>
<evidence type="ECO:0000313" key="5">
    <source>
        <dbReference type="Proteomes" id="UP000649617"/>
    </source>
</evidence>
<evidence type="ECO:0000256" key="1">
    <source>
        <dbReference type="SAM" id="Coils"/>
    </source>
</evidence>
<evidence type="ECO:0000313" key="4">
    <source>
        <dbReference type="EMBL" id="CAE7296791.1"/>
    </source>
</evidence>
<feature type="domain" description="FH2" evidence="3">
    <location>
        <begin position="193"/>
        <end position="667"/>
    </location>
</feature>
<dbReference type="Gene3D" id="1.20.58.2220">
    <property type="entry name" value="Formin, FH2 domain"/>
    <property type="match status" value="1"/>
</dbReference>
<feature type="compositionally biased region" description="Basic residues" evidence="2">
    <location>
        <begin position="162"/>
        <end position="173"/>
    </location>
</feature>
<keyword evidence="5" id="KW-1185">Reference proteome</keyword>
<organism evidence="4 5">
    <name type="scientific">Symbiodinium pilosum</name>
    <name type="common">Dinoflagellate</name>
    <dbReference type="NCBI Taxonomy" id="2952"/>
    <lineage>
        <taxon>Eukaryota</taxon>
        <taxon>Sar</taxon>
        <taxon>Alveolata</taxon>
        <taxon>Dinophyceae</taxon>
        <taxon>Suessiales</taxon>
        <taxon>Symbiodiniaceae</taxon>
        <taxon>Symbiodinium</taxon>
    </lineage>
</organism>
<protein>
    <submittedName>
        <fullName evidence="4">Fmn1 protein</fullName>
    </submittedName>
</protein>